<evidence type="ECO:0000313" key="9">
    <source>
        <dbReference type="Proteomes" id="UP000011083"/>
    </source>
</evidence>
<dbReference type="PROSITE" id="PS51060">
    <property type="entry name" value="PARP_ALPHA_HD"/>
    <property type="match status" value="1"/>
</dbReference>
<dbReference type="InterPro" id="IPR036616">
    <property type="entry name" value="Poly(ADP-ribose)pol_reg_dom_sf"/>
</dbReference>
<dbReference type="InterPro" id="IPR037197">
    <property type="entry name" value="WWE_dom_sf"/>
</dbReference>
<dbReference type="KEGG" id="acan:ACA1_066090"/>
<dbReference type="Gene3D" id="3.30.720.50">
    <property type="match status" value="1"/>
</dbReference>
<feature type="domain" description="PARP alpha-helical" evidence="7">
    <location>
        <begin position="1"/>
        <end position="89"/>
    </location>
</feature>
<protein>
    <recommendedName>
        <fullName evidence="1">NAD(+) ADP-ribosyltransferase</fullName>
        <ecNumber evidence="1">2.4.2.30</ecNumber>
    </recommendedName>
</protein>
<evidence type="ECO:0000313" key="8">
    <source>
        <dbReference type="EMBL" id="ELR17788.1"/>
    </source>
</evidence>
<keyword evidence="2" id="KW-0328">Glycosyltransferase</keyword>
<keyword evidence="4" id="KW-0520">NAD</keyword>
<dbReference type="RefSeq" id="XP_004339801.1">
    <property type="nucleotide sequence ID" value="XM_004339753.1"/>
</dbReference>
<dbReference type="InterPro" id="IPR004170">
    <property type="entry name" value="WWE_dom"/>
</dbReference>
<dbReference type="GO" id="GO:0006302">
    <property type="term" value="P:double-strand break repair"/>
    <property type="evidence" value="ECO:0007669"/>
    <property type="project" value="TreeGrafter"/>
</dbReference>
<dbReference type="PANTHER" id="PTHR10459:SF60">
    <property type="entry name" value="POLY [ADP-RIBOSE] POLYMERASE 2"/>
    <property type="match status" value="1"/>
</dbReference>
<dbReference type="AlphaFoldDB" id="L8GZ26"/>
<dbReference type="PROSITE" id="PS50918">
    <property type="entry name" value="WWE"/>
    <property type="match status" value="1"/>
</dbReference>
<dbReference type="GO" id="GO:0070212">
    <property type="term" value="P:protein poly-ADP-ribosylation"/>
    <property type="evidence" value="ECO:0007669"/>
    <property type="project" value="TreeGrafter"/>
</dbReference>
<dbReference type="EC" id="2.4.2.30" evidence="1"/>
<dbReference type="Proteomes" id="UP000011083">
    <property type="component" value="Unassembled WGS sequence"/>
</dbReference>
<dbReference type="SUPFAM" id="SSF117839">
    <property type="entry name" value="WWE domain"/>
    <property type="match status" value="1"/>
</dbReference>
<evidence type="ECO:0000259" key="7">
    <source>
        <dbReference type="PROSITE" id="PS51060"/>
    </source>
</evidence>
<dbReference type="VEuPathDB" id="AmoebaDB:ACA1_066090"/>
<dbReference type="GO" id="GO:0005730">
    <property type="term" value="C:nucleolus"/>
    <property type="evidence" value="ECO:0007669"/>
    <property type="project" value="TreeGrafter"/>
</dbReference>
<organism evidence="8 9">
    <name type="scientific">Acanthamoeba castellanii (strain ATCC 30010 / Neff)</name>
    <dbReference type="NCBI Taxonomy" id="1257118"/>
    <lineage>
        <taxon>Eukaryota</taxon>
        <taxon>Amoebozoa</taxon>
        <taxon>Discosea</taxon>
        <taxon>Longamoebia</taxon>
        <taxon>Centramoebida</taxon>
        <taxon>Acanthamoebidae</taxon>
        <taxon>Acanthamoeba</taxon>
    </lineage>
</organism>
<accession>L8GZ26</accession>
<evidence type="ECO:0000256" key="3">
    <source>
        <dbReference type="ARBA" id="ARBA00022679"/>
    </source>
</evidence>
<name>L8GZ26_ACACF</name>
<dbReference type="Pfam" id="PF02825">
    <property type="entry name" value="WWE"/>
    <property type="match status" value="1"/>
</dbReference>
<dbReference type="OrthoDB" id="9987241at2759"/>
<dbReference type="GO" id="GO:0003950">
    <property type="term" value="F:NAD+ poly-ADP-ribosyltransferase activity"/>
    <property type="evidence" value="ECO:0007669"/>
    <property type="project" value="UniProtKB-EC"/>
</dbReference>
<dbReference type="EMBL" id="KB007974">
    <property type="protein sequence ID" value="ELR17788.1"/>
    <property type="molecule type" value="Genomic_DNA"/>
</dbReference>
<dbReference type="PANTHER" id="PTHR10459">
    <property type="entry name" value="DNA LIGASE"/>
    <property type="match status" value="1"/>
</dbReference>
<dbReference type="SUPFAM" id="SSF47587">
    <property type="entry name" value="Domain of poly(ADP-ribose) polymerase"/>
    <property type="match status" value="1"/>
</dbReference>
<feature type="domain" description="WWE" evidence="6">
    <location>
        <begin position="83"/>
        <end position="171"/>
    </location>
</feature>
<evidence type="ECO:0000256" key="4">
    <source>
        <dbReference type="ARBA" id="ARBA00023027"/>
    </source>
</evidence>
<dbReference type="Pfam" id="PF02877">
    <property type="entry name" value="PARP_reg"/>
    <property type="match status" value="1"/>
</dbReference>
<evidence type="ECO:0000256" key="2">
    <source>
        <dbReference type="ARBA" id="ARBA00022676"/>
    </source>
</evidence>
<dbReference type="InterPro" id="IPR050800">
    <property type="entry name" value="ARTD/PARP"/>
</dbReference>
<evidence type="ECO:0000259" key="6">
    <source>
        <dbReference type="PROSITE" id="PS50918"/>
    </source>
</evidence>
<keyword evidence="3" id="KW-0808">Transferase</keyword>
<evidence type="ECO:0000256" key="5">
    <source>
        <dbReference type="ARBA" id="ARBA00033987"/>
    </source>
</evidence>
<reference evidence="8 9" key="1">
    <citation type="journal article" date="2013" name="Genome Biol.">
        <title>Genome of Acanthamoeba castellanii highlights extensive lateral gene transfer and early evolution of tyrosine kinase signaling.</title>
        <authorList>
            <person name="Clarke M."/>
            <person name="Lohan A.J."/>
            <person name="Liu B."/>
            <person name="Lagkouvardos I."/>
            <person name="Roy S."/>
            <person name="Zafar N."/>
            <person name="Bertelli C."/>
            <person name="Schilde C."/>
            <person name="Kianianmomeni A."/>
            <person name="Burglin T.R."/>
            <person name="Frech C."/>
            <person name="Turcotte B."/>
            <person name="Kopec K.O."/>
            <person name="Synnott J.M."/>
            <person name="Choo C."/>
            <person name="Paponov I."/>
            <person name="Finkler A."/>
            <person name="Soon Heng Tan C."/>
            <person name="Hutchins A.P."/>
            <person name="Weinmeier T."/>
            <person name="Rattei T."/>
            <person name="Chu J.S."/>
            <person name="Gimenez G."/>
            <person name="Irimia M."/>
            <person name="Rigden D.J."/>
            <person name="Fitzpatrick D.A."/>
            <person name="Lorenzo-Morales J."/>
            <person name="Bateman A."/>
            <person name="Chiu C.H."/>
            <person name="Tang P."/>
            <person name="Hegemann P."/>
            <person name="Fromm H."/>
            <person name="Raoult D."/>
            <person name="Greub G."/>
            <person name="Miranda-Saavedra D."/>
            <person name="Chen N."/>
            <person name="Nash P."/>
            <person name="Ginger M.L."/>
            <person name="Horn M."/>
            <person name="Schaap P."/>
            <person name="Caler L."/>
            <person name="Loftus B."/>
        </authorList>
    </citation>
    <scope>NUCLEOTIDE SEQUENCE [LARGE SCALE GENOMIC DNA]</scope>
    <source>
        <strain evidence="8 9">Neff</strain>
    </source>
</reference>
<dbReference type="InterPro" id="IPR004102">
    <property type="entry name" value="Poly(ADP-ribose)pol_reg_dom"/>
</dbReference>
<dbReference type="GO" id="GO:1990404">
    <property type="term" value="F:NAD+-protein mono-ADP-ribosyltransferase activity"/>
    <property type="evidence" value="ECO:0007669"/>
    <property type="project" value="TreeGrafter"/>
</dbReference>
<dbReference type="Gene3D" id="1.20.142.10">
    <property type="entry name" value="Poly(ADP-ribose) polymerase, regulatory domain"/>
    <property type="match status" value="1"/>
</dbReference>
<gene>
    <name evidence="8" type="ORF">ACA1_066090</name>
</gene>
<evidence type="ECO:0000256" key="1">
    <source>
        <dbReference type="ARBA" id="ARBA00012020"/>
    </source>
</evidence>
<comment type="catalytic activity">
    <reaction evidence="5">
        <text>NAD(+) + (ADP-D-ribosyl)n-acceptor = nicotinamide + (ADP-D-ribosyl)n+1-acceptor + H(+).</text>
        <dbReference type="EC" id="2.4.2.30"/>
    </reaction>
</comment>
<proteinExistence type="predicted"/>
<dbReference type="GeneID" id="14918094"/>
<keyword evidence="9" id="KW-1185">Reference proteome</keyword>
<sequence>MSDTPLGIPSHHQYEQGLHVLRHLEKELLGRNDRNKVVELTNQYYTLIPHAFSGGRQRPPLLDSDEAVQAEIKSVEDHLLGHHHQQHQHPQQLDSSVWQFDSRHGWFDFDLDASQQIEDAWRAHERDPNNDQYHQAEVKSGPDGWRYSVNFDQMTETNLDHERHRVRNIRRVPASMSRRATPSMAM</sequence>